<dbReference type="OrthoDB" id="341898at2759"/>
<feature type="compositionally biased region" description="Polar residues" evidence="2">
    <location>
        <begin position="380"/>
        <end position="403"/>
    </location>
</feature>
<keyword evidence="3" id="KW-1185">Reference proteome</keyword>
<protein>
    <submittedName>
        <fullName evidence="4">Serine/threonine-protein phosphatase 4 regulatory subunit 2</fullName>
    </submittedName>
</protein>
<reference evidence="4" key="1">
    <citation type="submission" date="2025-08" db="UniProtKB">
        <authorList>
            <consortium name="RefSeq"/>
        </authorList>
    </citation>
    <scope>IDENTIFICATION</scope>
    <source>
        <tissue evidence="4">Total insect</tissue>
    </source>
</reference>
<dbReference type="KEGG" id="tpal:117642234"/>
<dbReference type="GO" id="GO:0005634">
    <property type="term" value="C:nucleus"/>
    <property type="evidence" value="ECO:0007669"/>
    <property type="project" value="TreeGrafter"/>
</dbReference>
<feature type="compositionally biased region" description="Basic and acidic residues" evidence="2">
    <location>
        <begin position="248"/>
        <end position="265"/>
    </location>
</feature>
<feature type="region of interest" description="Disordered" evidence="2">
    <location>
        <begin position="135"/>
        <end position="573"/>
    </location>
</feature>
<dbReference type="RefSeq" id="XP_034236082.1">
    <property type="nucleotide sequence ID" value="XM_034380191.1"/>
</dbReference>
<feature type="compositionally biased region" description="Acidic residues" evidence="2">
    <location>
        <begin position="542"/>
        <end position="560"/>
    </location>
</feature>
<dbReference type="GO" id="GO:0030289">
    <property type="term" value="C:protein phosphatase 4 complex"/>
    <property type="evidence" value="ECO:0007669"/>
    <property type="project" value="InterPro"/>
</dbReference>
<feature type="compositionally biased region" description="Basic and acidic residues" evidence="2">
    <location>
        <begin position="490"/>
        <end position="507"/>
    </location>
</feature>
<feature type="compositionally biased region" description="Polar residues" evidence="2">
    <location>
        <begin position="564"/>
        <end position="573"/>
    </location>
</feature>
<feature type="compositionally biased region" description="Low complexity" evidence="2">
    <location>
        <begin position="415"/>
        <end position="450"/>
    </location>
</feature>
<dbReference type="CTD" id="31979"/>
<proteinExistence type="inferred from homology"/>
<feature type="compositionally biased region" description="Low complexity" evidence="2">
    <location>
        <begin position="198"/>
        <end position="231"/>
    </location>
</feature>
<name>A0A6P8YPQ0_THRPL</name>
<accession>A0A6P8YPQ0</accession>
<dbReference type="Proteomes" id="UP000515158">
    <property type="component" value="Unplaced"/>
</dbReference>
<gene>
    <name evidence="4" type="primary">LOC117642234</name>
</gene>
<evidence type="ECO:0000256" key="2">
    <source>
        <dbReference type="SAM" id="MobiDB-lite"/>
    </source>
</evidence>
<dbReference type="PANTHER" id="PTHR16487:SF0">
    <property type="entry name" value="PROTEIN PHOSPHATASE 4 REGULATORY SUBUNIT 2-RELATED"/>
    <property type="match status" value="1"/>
</dbReference>
<dbReference type="InterPro" id="IPR015267">
    <property type="entry name" value="PPP4R2"/>
</dbReference>
<comment type="similarity">
    <text evidence="1">Belongs to the PPP4R2 family.</text>
</comment>
<dbReference type="InParanoid" id="A0A6P8YPQ0"/>
<feature type="compositionally biased region" description="Low complexity" evidence="2">
    <location>
        <begin position="320"/>
        <end position="338"/>
    </location>
</feature>
<evidence type="ECO:0000313" key="3">
    <source>
        <dbReference type="Proteomes" id="UP000515158"/>
    </source>
</evidence>
<evidence type="ECO:0000256" key="1">
    <source>
        <dbReference type="ARBA" id="ARBA00009207"/>
    </source>
</evidence>
<dbReference type="Pfam" id="PF09184">
    <property type="entry name" value="PPP4R2"/>
    <property type="match status" value="1"/>
</dbReference>
<feature type="compositionally biased region" description="Low complexity" evidence="2">
    <location>
        <begin position="157"/>
        <end position="177"/>
    </location>
</feature>
<dbReference type="GeneID" id="117642234"/>
<evidence type="ECO:0000313" key="4">
    <source>
        <dbReference type="RefSeq" id="XP_034236082.1"/>
    </source>
</evidence>
<sequence>MDNPEEVLHSLDEFAKLKPKSIPRELEDYLMYVARTGDPVYQWATVKILFREKLLNVITEFYETTPTLDVAPSPNVDPFNYETMKTVLLERLEAFSNAPFTVQRLCELLTTPRKEYNRPDKFMRAIEKNILVVSTRGPGGACRPDSALSEPIPNGVSEPSEAASNQSSSSNSAANNEETSEESSSEASPKETEENHVVAESNAESSAGSSTESSAESSAESSTESSTVMESNDVETDQAESSVTVSEEAIKDEEAASESVVKESDESPEATDSSDSVTYGDVNSAGEIPEAVNVTSTECVSNAEVKDIPEQPEICEAETSAVESVPLSSSSEVSSVGDEVLKADPAEAQSKADKEDAVSGSKEVESVSSDTPANEDEVTSEATSEPSVSSEDVSQVTESTQSICPKEVPSDSEPDVSSAQQDQAADSTASDSAQVAEIPTSEAVSSNSSDDSSEAVDSKLSEDDQPDTSNVVVDTPADVLKGSEAAPVVEKSESEVKESTEAAKADVDTNITSTEGVAGPEEAMDVDESSNQPSEASAGDSEAMEVAEDEEAMEVCEDSALEAMTTSPEETAQ</sequence>
<feature type="compositionally biased region" description="Basic and acidic residues" evidence="2">
    <location>
        <begin position="339"/>
        <end position="365"/>
    </location>
</feature>
<dbReference type="GO" id="GO:0019888">
    <property type="term" value="F:protein phosphatase regulator activity"/>
    <property type="evidence" value="ECO:0007669"/>
    <property type="project" value="InterPro"/>
</dbReference>
<dbReference type="AlphaFoldDB" id="A0A6P8YPQ0"/>
<organism evidence="4">
    <name type="scientific">Thrips palmi</name>
    <name type="common">Melon thrips</name>
    <dbReference type="NCBI Taxonomy" id="161013"/>
    <lineage>
        <taxon>Eukaryota</taxon>
        <taxon>Metazoa</taxon>
        <taxon>Ecdysozoa</taxon>
        <taxon>Arthropoda</taxon>
        <taxon>Hexapoda</taxon>
        <taxon>Insecta</taxon>
        <taxon>Pterygota</taxon>
        <taxon>Neoptera</taxon>
        <taxon>Paraneoptera</taxon>
        <taxon>Thysanoptera</taxon>
        <taxon>Terebrantia</taxon>
        <taxon>Thripoidea</taxon>
        <taxon>Thripidae</taxon>
        <taxon>Thrips</taxon>
    </lineage>
</organism>
<dbReference type="PANTHER" id="PTHR16487">
    <property type="entry name" value="PPP4R2-RELATED PROTEIN"/>
    <property type="match status" value="1"/>
</dbReference>
<feature type="compositionally biased region" description="Basic and acidic residues" evidence="2">
    <location>
        <begin position="188"/>
        <end position="197"/>
    </location>
</feature>
<dbReference type="GO" id="GO:0005737">
    <property type="term" value="C:cytoplasm"/>
    <property type="evidence" value="ECO:0007669"/>
    <property type="project" value="TreeGrafter"/>
</dbReference>